<gene>
    <name evidence="10" type="ORF">GKJPGBOP_04376</name>
</gene>
<feature type="transmembrane region" description="Helical" evidence="8">
    <location>
        <begin position="302"/>
        <end position="330"/>
    </location>
</feature>
<keyword evidence="3" id="KW-1003">Cell membrane</keyword>
<dbReference type="InterPro" id="IPR050171">
    <property type="entry name" value="MFS_Transporters"/>
</dbReference>
<dbReference type="InterPro" id="IPR011701">
    <property type="entry name" value="MFS"/>
</dbReference>
<evidence type="ECO:0000256" key="8">
    <source>
        <dbReference type="SAM" id="Phobius"/>
    </source>
</evidence>
<evidence type="ECO:0000256" key="2">
    <source>
        <dbReference type="ARBA" id="ARBA00022448"/>
    </source>
</evidence>
<proteinExistence type="predicted"/>
<feature type="transmembrane region" description="Helical" evidence="8">
    <location>
        <begin position="60"/>
        <end position="84"/>
    </location>
</feature>
<dbReference type="Pfam" id="PF07690">
    <property type="entry name" value="MFS_1"/>
    <property type="match status" value="1"/>
</dbReference>
<dbReference type="EMBL" id="BHZD01000001">
    <property type="protein sequence ID" value="GCD44675.1"/>
    <property type="molecule type" value="Genomic_DNA"/>
</dbReference>
<feature type="region of interest" description="Disordered" evidence="7">
    <location>
        <begin position="180"/>
        <end position="200"/>
    </location>
</feature>
<dbReference type="Proteomes" id="UP000286746">
    <property type="component" value="Unassembled WGS sequence"/>
</dbReference>
<feature type="transmembrane region" description="Helical" evidence="8">
    <location>
        <begin position="128"/>
        <end position="149"/>
    </location>
</feature>
<dbReference type="PANTHER" id="PTHR23517:SF3">
    <property type="entry name" value="INTEGRAL MEMBRANE TRANSPORT PROTEIN"/>
    <property type="match status" value="1"/>
</dbReference>
<sequence length="392" mass="39033">MMTASGWSANQFSALLGAYRDDLGLTTATTTALFAVYVLGLIPGLLLGGPLADRHGRRPVVFTALATAAVATCLLMAGPAAAWLLWPGRFLTGLGAGALLTAGSVWIKELSSAPYDPATAPGTAARRSGLFLSAGFASGGLAAALIAQWAPHPMVTAYVPHLVLSAVAALAAARAPETGRAGPVPHSAASAASAADGARPAAHGTSGAPFRRLVAPVAPWVFAAPTIAFVTLPGLVGDRLDGWQTVYAGVATAVTPGAGLLVAPLARRLAARHRLATAAAGLAAVALGLLVAAGAVAAGQPVVALIAAAVLGGGYGLCVAYGLTEVAALAPPHRLARLTARFWTLAYLGFFAPYVITLVSASVPPPVVLTVAAVLALLTLAAVGRAARRDGV</sequence>
<organism evidence="10 11">
    <name type="scientific">Streptomyces paromomycinus</name>
    <name type="common">Streptomyces rimosus subsp. paromomycinus</name>
    <dbReference type="NCBI Taxonomy" id="92743"/>
    <lineage>
        <taxon>Bacteria</taxon>
        <taxon>Bacillati</taxon>
        <taxon>Actinomycetota</taxon>
        <taxon>Actinomycetes</taxon>
        <taxon>Kitasatosporales</taxon>
        <taxon>Streptomycetaceae</taxon>
        <taxon>Streptomyces</taxon>
    </lineage>
</organism>
<keyword evidence="2" id="KW-0813">Transport</keyword>
<dbReference type="GO" id="GO:0022857">
    <property type="term" value="F:transmembrane transporter activity"/>
    <property type="evidence" value="ECO:0007669"/>
    <property type="project" value="InterPro"/>
</dbReference>
<dbReference type="Gene3D" id="1.20.1250.20">
    <property type="entry name" value="MFS general substrate transporter like domains"/>
    <property type="match status" value="2"/>
</dbReference>
<evidence type="ECO:0000259" key="9">
    <source>
        <dbReference type="PROSITE" id="PS50850"/>
    </source>
</evidence>
<comment type="caution">
    <text evidence="10">The sequence shown here is derived from an EMBL/GenBank/DDBJ whole genome shotgun (WGS) entry which is preliminary data.</text>
</comment>
<evidence type="ECO:0000256" key="3">
    <source>
        <dbReference type="ARBA" id="ARBA00022475"/>
    </source>
</evidence>
<feature type="transmembrane region" description="Helical" evidence="8">
    <location>
        <begin position="367"/>
        <end position="387"/>
    </location>
</feature>
<comment type="subcellular location">
    <subcellularLocation>
        <location evidence="1">Cell membrane</location>
        <topology evidence="1">Multi-pass membrane protein</topology>
    </subcellularLocation>
</comment>
<evidence type="ECO:0000256" key="5">
    <source>
        <dbReference type="ARBA" id="ARBA00022989"/>
    </source>
</evidence>
<feature type="transmembrane region" description="Helical" evidence="8">
    <location>
        <begin position="342"/>
        <end position="361"/>
    </location>
</feature>
<accession>A0A401W5Z0</accession>
<dbReference type="PANTHER" id="PTHR23517">
    <property type="entry name" value="RESISTANCE PROTEIN MDTM, PUTATIVE-RELATED-RELATED"/>
    <property type="match status" value="1"/>
</dbReference>
<name>A0A401W5Z0_STREY</name>
<evidence type="ECO:0000313" key="10">
    <source>
        <dbReference type="EMBL" id="GCD44675.1"/>
    </source>
</evidence>
<dbReference type="SUPFAM" id="SSF103473">
    <property type="entry name" value="MFS general substrate transporter"/>
    <property type="match status" value="1"/>
</dbReference>
<feature type="transmembrane region" description="Helical" evidence="8">
    <location>
        <begin position="155"/>
        <end position="173"/>
    </location>
</feature>
<keyword evidence="11" id="KW-1185">Reference proteome</keyword>
<evidence type="ECO:0000256" key="4">
    <source>
        <dbReference type="ARBA" id="ARBA00022692"/>
    </source>
</evidence>
<dbReference type="PROSITE" id="PS50850">
    <property type="entry name" value="MFS"/>
    <property type="match status" value="1"/>
</dbReference>
<feature type="domain" description="Major facilitator superfamily (MFS) profile" evidence="9">
    <location>
        <begin position="1"/>
        <end position="392"/>
    </location>
</feature>
<feature type="transmembrane region" description="Helical" evidence="8">
    <location>
        <begin position="275"/>
        <end position="296"/>
    </location>
</feature>
<evidence type="ECO:0000313" key="11">
    <source>
        <dbReference type="Proteomes" id="UP000286746"/>
    </source>
</evidence>
<keyword evidence="6 8" id="KW-0472">Membrane</keyword>
<keyword evidence="4 8" id="KW-0812">Transmembrane</keyword>
<keyword evidence="5 8" id="KW-1133">Transmembrane helix</keyword>
<evidence type="ECO:0000256" key="6">
    <source>
        <dbReference type="ARBA" id="ARBA00023136"/>
    </source>
</evidence>
<dbReference type="AlphaFoldDB" id="A0A401W5Z0"/>
<protein>
    <submittedName>
        <fullName evidence="10">MFS transporter</fullName>
    </submittedName>
</protein>
<evidence type="ECO:0000256" key="7">
    <source>
        <dbReference type="SAM" id="MobiDB-lite"/>
    </source>
</evidence>
<dbReference type="GO" id="GO:0005886">
    <property type="term" value="C:plasma membrane"/>
    <property type="evidence" value="ECO:0007669"/>
    <property type="project" value="UniProtKB-SubCell"/>
</dbReference>
<feature type="transmembrane region" description="Helical" evidence="8">
    <location>
        <begin position="90"/>
        <end position="107"/>
    </location>
</feature>
<evidence type="ECO:0000256" key="1">
    <source>
        <dbReference type="ARBA" id="ARBA00004651"/>
    </source>
</evidence>
<feature type="transmembrane region" description="Helical" evidence="8">
    <location>
        <begin position="23"/>
        <end position="48"/>
    </location>
</feature>
<feature type="transmembrane region" description="Helical" evidence="8">
    <location>
        <begin position="242"/>
        <end position="263"/>
    </location>
</feature>
<feature type="transmembrane region" description="Helical" evidence="8">
    <location>
        <begin position="213"/>
        <end position="236"/>
    </location>
</feature>
<dbReference type="InterPro" id="IPR036259">
    <property type="entry name" value="MFS_trans_sf"/>
</dbReference>
<reference evidence="10 11" key="1">
    <citation type="submission" date="2018-11" db="EMBL/GenBank/DDBJ databases">
        <title>Whole genome sequence of Streptomyces paromomycinus NBRC 15454(T).</title>
        <authorList>
            <person name="Komaki H."/>
            <person name="Tamura T."/>
        </authorList>
    </citation>
    <scope>NUCLEOTIDE SEQUENCE [LARGE SCALE GENOMIC DNA]</scope>
    <source>
        <strain evidence="10 11">NBRC 15454</strain>
    </source>
</reference>
<dbReference type="InterPro" id="IPR020846">
    <property type="entry name" value="MFS_dom"/>
</dbReference>